<protein>
    <submittedName>
        <fullName evidence="4">SDR family oxidoreductase</fullName>
    </submittedName>
</protein>
<comment type="caution">
    <text evidence="4">The sequence shown here is derived from an EMBL/GenBank/DDBJ whole genome shotgun (WGS) entry which is preliminary data.</text>
</comment>
<comment type="similarity">
    <text evidence="1 3">Belongs to the short-chain dehydrogenases/reductases (SDR) family.</text>
</comment>
<keyword evidence="5" id="KW-1185">Reference proteome</keyword>
<dbReference type="PANTHER" id="PTHR44169">
    <property type="entry name" value="NADPH-DEPENDENT 1-ACYLDIHYDROXYACETONE PHOSPHATE REDUCTASE"/>
    <property type="match status" value="1"/>
</dbReference>
<dbReference type="InterPro" id="IPR036291">
    <property type="entry name" value="NAD(P)-bd_dom_sf"/>
</dbReference>
<evidence type="ECO:0000256" key="3">
    <source>
        <dbReference type="RuleBase" id="RU000363"/>
    </source>
</evidence>
<evidence type="ECO:0000313" key="4">
    <source>
        <dbReference type="EMBL" id="GAA1557622.1"/>
    </source>
</evidence>
<evidence type="ECO:0000256" key="1">
    <source>
        <dbReference type="ARBA" id="ARBA00006484"/>
    </source>
</evidence>
<proteinExistence type="inferred from homology"/>
<dbReference type="Pfam" id="PF00106">
    <property type="entry name" value="adh_short"/>
    <property type="match status" value="1"/>
</dbReference>
<dbReference type="NCBIfam" id="NF006119">
    <property type="entry name" value="PRK08264.1-5"/>
    <property type="match status" value="1"/>
</dbReference>
<organism evidence="4 5">
    <name type="scientific">Dactylosporangium maewongense</name>
    <dbReference type="NCBI Taxonomy" id="634393"/>
    <lineage>
        <taxon>Bacteria</taxon>
        <taxon>Bacillati</taxon>
        <taxon>Actinomycetota</taxon>
        <taxon>Actinomycetes</taxon>
        <taxon>Micromonosporales</taxon>
        <taxon>Micromonosporaceae</taxon>
        <taxon>Dactylosporangium</taxon>
    </lineage>
</organism>
<sequence length="232" mass="23772">MKIEGSVALVTGANRGLGLHIARELLARGATVYATARDPRSVDLPGAIVLPLDVTDAASVEAAAAAAGDVTLLVNNAGVATFANLVDGDLDDIRLEMETHFFGTLRVVRAFAPILAANGGGAVVNLLSVLSWITFLNATSYAAAKAAEWSLTNGIRLELAAQGTQVSGAHLGAADTDMMSRWDVPKLDPAAVATAVADGVARGDLEILVDDAATGAKQALAADLRTVYPQLS</sequence>
<dbReference type="EMBL" id="BAAAQD010000026">
    <property type="protein sequence ID" value="GAA1557622.1"/>
    <property type="molecule type" value="Genomic_DNA"/>
</dbReference>
<dbReference type="PRINTS" id="PR00080">
    <property type="entry name" value="SDRFAMILY"/>
</dbReference>
<name>A0ABN2CEP2_9ACTN</name>
<reference evidence="4 5" key="1">
    <citation type="journal article" date="2019" name="Int. J. Syst. Evol. Microbiol.">
        <title>The Global Catalogue of Microorganisms (GCM) 10K type strain sequencing project: providing services to taxonomists for standard genome sequencing and annotation.</title>
        <authorList>
            <consortium name="The Broad Institute Genomics Platform"/>
            <consortium name="The Broad Institute Genome Sequencing Center for Infectious Disease"/>
            <person name="Wu L."/>
            <person name="Ma J."/>
        </authorList>
    </citation>
    <scope>NUCLEOTIDE SEQUENCE [LARGE SCALE GENOMIC DNA]</scope>
    <source>
        <strain evidence="4 5">JCM 15933</strain>
    </source>
</reference>
<gene>
    <name evidence="4" type="ORF">GCM10009827_093190</name>
</gene>
<accession>A0ABN2CEP2</accession>
<dbReference type="Proteomes" id="UP001501470">
    <property type="component" value="Unassembled WGS sequence"/>
</dbReference>
<dbReference type="RefSeq" id="WP_344511010.1">
    <property type="nucleotide sequence ID" value="NZ_BAAAQD010000026.1"/>
</dbReference>
<evidence type="ECO:0000313" key="5">
    <source>
        <dbReference type="Proteomes" id="UP001501470"/>
    </source>
</evidence>
<dbReference type="PRINTS" id="PR00081">
    <property type="entry name" value="GDHRDH"/>
</dbReference>
<keyword evidence="2" id="KW-0560">Oxidoreductase</keyword>
<dbReference type="Gene3D" id="3.40.50.720">
    <property type="entry name" value="NAD(P)-binding Rossmann-like Domain"/>
    <property type="match status" value="1"/>
</dbReference>
<dbReference type="SUPFAM" id="SSF51735">
    <property type="entry name" value="NAD(P)-binding Rossmann-fold domains"/>
    <property type="match status" value="1"/>
</dbReference>
<evidence type="ECO:0000256" key="2">
    <source>
        <dbReference type="ARBA" id="ARBA00023002"/>
    </source>
</evidence>
<dbReference type="PANTHER" id="PTHR44169:SF6">
    <property type="entry name" value="NADPH-DEPENDENT 1-ACYLDIHYDROXYACETONE PHOSPHATE REDUCTASE"/>
    <property type="match status" value="1"/>
</dbReference>
<dbReference type="InterPro" id="IPR002347">
    <property type="entry name" value="SDR_fam"/>
</dbReference>